<protein>
    <submittedName>
        <fullName evidence="1">Uncharacterized protein</fullName>
    </submittedName>
</protein>
<organism evidence="1 2">
    <name type="scientific">Microdochium bolleyi</name>
    <dbReference type="NCBI Taxonomy" id="196109"/>
    <lineage>
        <taxon>Eukaryota</taxon>
        <taxon>Fungi</taxon>
        <taxon>Dikarya</taxon>
        <taxon>Ascomycota</taxon>
        <taxon>Pezizomycotina</taxon>
        <taxon>Sordariomycetes</taxon>
        <taxon>Xylariomycetidae</taxon>
        <taxon>Xylariales</taxon>
        <taxon>Microdochiaceae</taxon>
        <taxon>Microdochium</taxon>
    </lineage>
</organism>
<proteinExistence type="predicted"/>
<evidence type="ECO:0000313" key="2">
    <source>
        <dbReference type="Proteomes" id="UP000070501"/>
    </source>
</evidence>
<keyword evidence="2" id="KW-1185">Reference proteome</keyword>
<dbReference type="EMBL" id="KQ964248">
    <property type="protein sequence ID" value="KXJ92841.1"/>
    <property type="molecule type" value="Genomic_DNA"/>
</dbReference>
<gene>
    <name evidence="1" type="ORF">Micbo1qcDRAFT_173990</name>
</gene>
<dbReference type="AlphaFoldDB" id="A0A136J6N4"/>
<dbReference type="Proteomes" id="UP000070501">
    <property type="component" value="Unassembled WGS sequence"/>
</dbReference>
<name>A0A136J6N4_9PEZI</name>
<sequence length="129" mass="14259">MSLRSSQLAELCENAPQSQIAGRSNRPARRLRTVPTRLERYRCVEPRAMQIASTQESPSNKRSDYILFREEMVPWASSTDPGSLVLITVLLTDSLVGNIEGLIPIPFGKKDLWATGSGLARAGTHSLQH</sequence>
<accession>A0A136J6N4</accession>
<reference evidence="2" key="1">
    <citation type="submission" date="2016-02" db="EMBL/GenBank/DDBJ databases">
        <title>Draft genome sequence of Microdochium bolleyi, a fungal endophyte of beachgrass.</title>
        <authorList>
            <consortium name="DOE Joint Genome Institute"/>
            <person name="David A.S."/>
            <person name="May G."/>
            <person name="Haridas S."/>
            <person name="Lim J."/>
            <person name="Wang M."/>
            <person name="Labutti K."/>
            <person name="Lipzen A."/>
            <person name="Barry K."/>
            <person name="Grigoriev I.V."/>
        </authorList>
    </citation>
    <scope>NUCLEOTIDE SEQUENCE [LARGE SCALE GENOMIC DNA]</scope>
    <source>
        <strain evidence="2">J235TASD1</strain>
    </source>
</reference>
<evidence type="ECO:0000313" key="1">
    <source>
        <dbReference type="EMBL" id="KXJ92841.1"/>
    </source>
</evidence>
<dbReference type="InParanoid" id="A0A136J6N4"/>